<keyword evidence="2" id="KW-0697">Rotamase</keyword>
<dbReference type="InterPro" id="IPR044666">
    <property type="entry name" value="Cyclophilin_A-like"/>
</dbReference>
<keyword evidence="3 5" id="KW-0413">Isomerase</keyword>
<dbReference type="EMBL" id="NISJ01000002">
    <property type="protein sequence ID" value="OWR00164.1"/>
    <property type="molecule type" value="Genomic_DNA"/>
</dbReference>
<dbReference type="AlphaFoldDB" id="A0A246K3I4"/>
<dbReference type="RefSeq" id="WP_088471915.1">
    <property type="nucleotide sequence ID" value="NZ_NISJ01000002.1"/>
</dbReference>
<dbReference type="Pfam" id="PF00160">
    <property type="entry name" value="Pro_isomerase"/>
    <property type="match status" value="1"/>
</dbReference>
<dbReference type="InterPro" id="IPR002130">
    <property type="entry name" value="Cyclophilin-type_PPIase_dom"/>
</dbReference>
<keyword evidence="6" id="KW-1185">Reference proteome</keyword>
<feature type="domain" description="PPIase cyclophilin-type" evidence="4">
    <location>
        <begin position="15"/>
        <end position="186"/>
    </location>
</feature>
<organism evidence="5 6">
    <name type="scientific">Sphingopyxis witflariensis</name>
    <dbReference type="NCBI Taxonomy" id="173675"/>
    <lineage>
        <taxon>Bacteria</taxon>
        <taxon>Pseudomonadati</taxon>
        <taxon>Pseudomonadota</taxon>
        <taxon>Alphaproteobacteria</taxon>
        <taxon>Sphingomonadales</taxon>
        <taxon>Sphingomonadaceae</taxon>
        <taxon>Sphingopyxis</taxon>
    </lineage>
</organism>
<dbReference type="EC" id="5.2.1.8" evidence="1"/>
<proteinExistence type="predicted"/>
<gene>
    <name evidence="5" type="ORF">CDQ91_05165</name>
</gene>
<protein>
    <recommendedName>
        <fullName evidence="1">peptidylprolyl isomerase</fullName>
        <ecNumber evidence="1">5.2.1.8</ecNumber>
    </recommendedName>
</protein>
<name>A0A246K3I4_9SPHN</name>
<dbReference type="OrthoDB" id="9807797at2"/>
<dbReference type="Proteomes" id="UP000197097">
    <property type="component" value="Unassembled WGS sequence"/>
</dbReference>
<reference evidence="5 6" key="1">
    <citation type="journal article" date="2002" name="Int. J. Syst. Evol. Microbiol.">
        <title>Sphingopyxis witflariensis sp. nov., isolated from activated sludge.</title>
        <authorList>
            <person name="Kampfer P."/>
            <person name="Witzenberger R."/>
            <person name="Denner E.B."/>
            <person name="Busse H.J."/>
            <person name="Neef A."/>
        </authorList>
    </citation>
    <scope>NUCLEOTIDE SEQUENCE [LARGE SCALE GENOMIC DNA]</scope>
    <source>
        <strain evidence="5 6">DSM 14551</strain>
    </source>
</reference>
<evidence type="ECO:0000256" key="1">
    <source>
        <dbReference type="ARBA" id="ARBA00013194"/>
    </source>
</evidence>
<dbReference type="SUPFAM" id="SSF50891">
    <property type="entry name" value="Cyclophilin-like"/>
    <property type="match status" value="1"/>
</dbReference>
<dbReference type="Gene3D" id="2.40.100.10">
    <property type="entry name" value="Cyclophilin-like"/>
    <property type="match status" value="1"/>
</dbReference>
<comment type="caution">
    <text evidence="5">The sequence shown here is derived from an EMBL/GenBank/DDBJ whole genome shotgun (WGS) entry which is preliminary data.</text>
</comment>
<evidence type="ECO:0000256" key="3">
    <source>
        <dbReference type="ARBA" id="ARBA00023235"/>
    </source>
</evidence>
<dbReference type="PROSITE" id="PS50072">
    <property type="entry name" value="CSA_PPIASE_2"/>
    <property type="match status" value="1"/>
</dbReference>
<dbReference type="PANTHER" id="PTHR45625:SF4">
    <property type="entry name" value="PEPTIDYLPROLYL ISOMERASE DOMAIN AND WD REPEAT-CONTAINING PROTEIN 1"/>
    <property type="match status" value="1"/>
</dbReference>
<dbReference type="PANTHER" id="PTHR45625">
    <property type="entry name" value="PEPTIDYL-PROLYL CIS-TRANS ISOMERASE-RELATED"/>
    <property type="match status" value="1"/>
</dbReference>
<evidence type="ECO:0000313" key="6">
    <source>
        <dbReference type="Proteomes" id="UP000197097"/>
    </source>
</evidence>
<evidence type="ECO:0000313" key="5">
    <source>
        <dbReference type="EMBL" id="OWR00164.1"/>
    </source>
</evidence>
<evidence type="ECO:0000256" key="2">
    <source>
        <dbReference type="ARBA" id="ARBA00023110"/>
    </source>
</evidence>
<evidence type="ECO:0000259" key="4">
    <source>
        <dbReference type="PROSITE" id="PS50072"/>
    </source>
</evidence>
<sequence>MARKISTPKTAVELQTDLGVVTIAIYEKEAPASSGAFLSQVRGERYDGGSFFRTVRPDNDRSEHPIEVTQALVREDGQPIAERPITHEDTSRTGLRHVDGAVSLPRAGLGTTSATSFFISIGAQPALDHGGQRNPDGQGFAVFGRVICGMDVVRRIQALPITADSPAPAMNGQILEKPVRILSARVTQARCAKG</sequence>
<dbReference type="GO" id="GO:0003755">
    <property type="term" value="F:peptidyl-prolyl cis-trans isomerase activity"/>
    <property type="evidence" value="ECO:0007669"/>
    <property type="project" value="UniProtKB-KW"/>
</dbReference>
<accession>A0A246K3I4</accession>
<dbReference type="InterPro" id="IPR029000">
    <property type="entry name" value="Cyclophilin-like_dom_sf"/>
</dbReference>